<protein>
    <recommendedName>
        <fullName evidence="4">DUF368 domain-containing protein</fullName>
    </recommendedName>
</protein>
<dbReference type="EMBL" id="AE000666">
    <property type="protein sequence ID" value="AAB84971.1"/>
    <property type="molecule type" value="Genomic_DNA"/>
</dbReference>
<dbReference type="Pfam" id="PF04018">
    <property type="entry name" value="VCA0040-like"/>
    <property type="match status" value="1"/>
</dbReference>
<dbReference type="PIR" id="H69160">
    <property type="entry name" value="H69160"/>
</dbReference>
<dbReference type="PANTHER" id="PTHR37308">
    <property type="entry name" value="INTEGRAL MEMBRANE PROTEIN"/>
    <property type="match status" value="1"/>
</dbReference>
<keyword evidence="1" id="KW-1133">Transmembrane helix</keyword>
<gene>
    <name evidence="2" type="ordered locus">MTH_465</name>
</gene>
<evidence type="ECO:0000313" key="2">
    <source>
        <dbReference type="EMBL" id="AAB84971.1"/>
    </source>
</evidence>
<feature type="transmembrane region" description="Helical" evidence="1">
    <location>
        <begin position="109"/>
        <end position="132"/>
    </location>
</feature>
<accession>O26565</accession>
<feature type="transmembrane region" description="Helical" evidence="1">
    <location>
        <begin position="291"/>
        <end position="310"/>
    </location>
</feature>
<organism evidence="2 3">
    <name type="scientific">Methanothermobacter thermautotrophicus (strain ATCC 29096 / DSM 1053 / JCM 10044 / NBRC 100330 / Delta H)</name>
    <name type="common">Methanobacterium thermoautotrophicum</name>
    <dbReference type="NCBI Taxonomy" id="187420"/>
    <lineage>
        <taxon>Archaea</taxon>
        <taxon>Methanobacteriati</taxon>
        <taxon>Methanobacteriota</taxon>
        <taxon>Methanomada group</taxon>
        <taxon>Methanobacteria</taxon>
        <taxon>Methanobacteriales</taxon>
        <taxon>Methanobacteriaceae</taxon>
        <taxon>Methanothermobacter</taxon>
    </lineage>
</organism>
<reference evidence="2 3" key="1">
    <citation type="journal article" date="1997" name="J. Bacteriol.">
        <title>Complete genome sequence of Methanobacterium thermoautotrophicum deltaH: functional analysis and comparative genomics.</title>
        <authorList>
            <person name="Smith D.R."/>
            <person name="Doucette-Stamm L.A."/>
            <person name="Deloughery C."/>
            <person name="Lee H.-M."/>
            <person name="Dubois J."/>
            <person name="Aldredge T."/>
            <person name="Bashirzadeh R."/>
            <person name="Blakely D."/>
            <person name="Cook R."/>
            <person name="Gilbert K."/>
            <person name="Harrison D."/>
            <person name="Hoang L."/>
            <person name="Keagle P."/>
            <person name="Lumm W."/>
            <person name="Pothier B."/>
            <person name="Qiu D."/>
            <person name="Spadafora R."/>
            <person name="Vicare R."/>
            <person name="Wang Y."/>
            <person name="Wierzbowski J."/>
            <person name="Gibson R."/>
            <person name="Jiwani N."/>
            <person name="Caruso A."/>
            <person name="Bush D."/>
            <person name="Safer H."/>
            <person name="Patwell D."/>
            <person name="Prabhakar S."/>
            <person name="McDougall S."/>
            <person name="Shimer G."/>
            <person name="Goyal A."/>
            <person name="Pietrovski S."/>
            <person name="Church G.M."/>
            <person name="Daniels C.J."/>
            <person name="Mao J.-i."/>
            <person name="Rice P."/>
            <person name="Nolling J."/>
            <person name="Reeve J.N."/>
        </authorList>
    </citation>
    <scope>NUCLEOTIDE SEQUENCE [LARGE SCALE GENOMIC DNA]</scope>
    <source>
        <strain evidence="3">ATCC 29096 / DSM 1053 / JCM 10044 / NBRC 100330 / Delta H</strain>
    </source>
</reference>
<keyword evidence="1" id="KW-0472">Membrane</keyword>
<feature type="transmembrane region" description="Helical" evidence="1">
    <location>
        <begin position="138"/>
        <end position="155"/>
    </location>
</feature>
<dbReference type="InParanoid" id="O26565"/>
<evidence type="ECO:0000313" key="3">
    <source>
        <dbReference type="Proteomes" id="UP000005223"/>
    </source>
</evidence>
<dbReference type="EnsemblBacteria" id="AAB84971">
    <property type="protein sequence ID" value="AAB84971"/>
    <property type="gene ID" value="MTH_465"/>
</dbReference>
<proteinExistence type="predicted"/>
<dbReference type="HOGENOM" id="CLU_055621_0_0_2"/>
<dbReference type="PATRIC" id="fig|187420.15.peg.438"/>
<dbReference type="InterPro" id="IPR007163">
    <property type="entry name" value="VCA0040-like"/>
</dbReference>
<dbReference type="STRING" id="187420.MTH_465"/>
<dbReference type="PaxDb" id="187420-MTH_465"/>
<dbReference type="AlphaFoldDB" id="O26565"/>
<keyword evidence="1" id="KW-0812">Transmembrane</keyword>
<dbReference type="KEGG" id="mth:MTH_465"/>
<name>O26565_METTH</name>
<feature type="transmembrane region" description="Helical" evidence="1">
    <location>
        <begin position="167"/>
        <end position="187"/>
    </location>
</feature>
<feature type="transmembrane region" description="Helical" evidence="1">
    <location>
        <begin position="264"/>
        <end position="282"/>
    </location>
</feature>
<feature type="transmembrane region" description="Helical" evidence="1">
    <location>
        <begin position="232"/>
        <end position="252"/>
    </location>
</feature>
<dbReference type="PANTHER" id="PTHR37308:SF1">
    <property type="entry name" value="POLYPRENYL-PHOSPHATE TRANSPORTER"/>
    <property type="match status" value="1"/>
</dbReference>
<keyword evidence="3" id="KW-1185">Reference proteome</keyword>
<dbReference type="Proteomes" id="UP000005223">
    <property type="component" value="Chromosome"/>
</dbReference>
<evidence type="ECO:0000256" key="1">
    <source>
        <dbReference type="SAM" id="Phobius"/>
    </source>
</evidence>
<sequence>MTEARLLKIPHLYMLEGHKYLLQFQGWRILMDYYEKFRSFLAIFLRGLFMGSADVMPGVSGGIIALITGIYERLVHAISSIKFGFIKPLLRGDLAGARESMRDEVDFELFIPLLTGIAFAMLTLSKVILFFITNYVAYTYAFFSGLILASAYIVYQKINGLSVKNLAAGGAGLIFAYLFVGLNPIQANHTLPVIFISGFVAICAMILPGISGAFLLLLLNQYEYMLGVLNRLAIVEIVTFIAGAAIGIMSFSRVLDYLLRNHEAITMSFLVGLMIGTLRLPYNKISMVDTYSIIISAVIAITGFAIVMILESRFDYIDY</sequence>
<feature type="transmembrane region" description="Helical" evidence="1">
    <location>
        <begin position="193"/>
        <end position="220"/>
    </location>
</feature>
<evidence type="ECO:0008006" key="4">
    <source>
        <dbReference type="Google" id="ProtNLM"/>
    </source>
</evidence>